<sequence length="429" mass="49299">MHPSLNDLISAFVKKCVNLEIAEIERKGKGLRCLEKCGPGQLLLEVPLSKVINEELIIELRKKDATFASIASSEDWDVMPFRKQVLFILCYFKGLHEKETEWNLYLSTFPSYVGTPVQWSEWEIQSLQGTSLFMPVVAKQKFLREEWEELNSTHESLWSGEISLPDWIHADSLYNSRCLESPSGSTVLSPVVDLCNHSNHANSRWDFTSDSLQVYAEKTISNGDEITFNYGASKGAAEFLFSYGFIPQNVRENTTDVIKLLIPKDPNDPLDIIKRKCCKRPPMIEIASDSTGIWWHAPYLYFSILNYEDFTCFGLQENEHGDIEPQWEFEGHRTTIEELPDLIQKSSLRDLYYLRVFCLVQQLAEAAFKHNIESENSISSRKDAAMYLLLRERNLLTKVIPYIQGFVEEFAQSEIVCNYLAAQETEGEQ</sequence>
<dbReference type="PANTHER" id="PTHR13271:SF76">
    <property type="entry name" value="SET DOMAIN-CONTAINING PROTEIN 8"/>
    <property type="match status" value="1"/>
</dbReference>
<dbReference type="Proteomes" id="UP001212411">
    <property type="component" value="Chromosome 2"/>
</dbReference>
<dbReference type="CDD" id="cd10527">
    <property type="entry name" value="SET_LSMT"/>
    <property type="match status" value="1"/>
</dbReference>
<dbReference type="KEGG" id="som:SOMG_02696"/>
<reference evidence="2 3" key="1">
    <citation type="journal article" date="2023" name="G3 (Bethesda)">
        <title>A high-quality reference genome for the fission yeast Schizosaccharomyces osmophilus.</title>
        <authorList>
            <person name="Jia G.S."/>
            <person name="Zhang W.C."/>
            <person name="Liang Y."/>
            <person name="Liu X.H."/>
            <person name="Rhind N."/>
            <person name="Pidoux A."/>
            <person name="Brysch-Herzberg M."/>
            <person name="Du L.L."/>
        </authorList>
    </citation>
    <scope>NUCLEOTIDE SEQUENCE [LARGE SCALE GENOMIC DNA]</scope>
    <source>
        <strain evidence="2 3">CBS 15793</strain>
    </source>
</reference>
<dbReference type="AlphaFoldDB" id="A0AAE9WDF9"/>
<keyword evidence="3" id="KW-1185">Reference proteome</keyword>
<dbReference type="RefSeq" id="XP_056038418.1">
    <property type="nucleotide sequence ID" value="XM_056181487.1"/>
</dbReference>
<evidence type="ECO:0000313" key="2">
    <source>
        <dbReference type="EMBL" id="WBW74175.1"/>
    </source>
</evidence>
<gene>
    <name evidence="2" type="primary">set8</name>
    <name evidence="2" type="ORF">SOMG_02696</name>
</gene>
<dbReference type="Pfam" id="PF00856">
    <property type="entry name" value="SET"/>
    <property type="match status" value="1"/>
</dbReference>
<protein>
    <submittedName>
        <fullName evidence="2">Lysine methyltransferase Set8</fullName>
    </submittedName>
</protein>
<dbReference type="GeneID" id="80876176"/>
<dbReference type="SMART" id="SM00317">
    <property type="entry name" value="SET"/>
    <property type="match status" value="1"/>
</dbReference>
<proteinExistence type="predicted"/>
<keyword evidence="2" id="KW-0489">Methyltransferase</keyword>
<dbReference type="Gene3D" id="3.90.1410.10">
    <property type="entry name" value="set domain protein methyltransferase, domain 1"/>
    <property type="match status" value="1"/>
</dbReference>
<accession>A0AAE9WDF9</accession>
<organism evidence="2 3">
    <name type="scientific">Schizosaccharomyces osmophilus</name>
    <dbReference type="NCBI Taxonomy" id="2545709"/>
    <lineage>
        <taxon>Eukaryota</taxon>
        <taxon>Fungi</taxon>
        <taxon>Dikarya</taxon>
        <taxon>Ascomycota</taxon>
        <taxon>Taphrinomycotina</taxon>
        <taxon>Schizosaccharomycetes</taxon>
        <taxon>Schizosaccharomycetales</taxon>
        <taxon>Schizosaccharomycetaceae</taxon>
        <taxon>Schizosaccharomyces</taxon>
    </lineage>
</organism>
<dbReference type="InterPro" id="IPR050600">
    <property type="entry name" value="SETD3_SETD6_MTase"/>
</dbReference>
<dbReference type="SUPFAM" id="SSF82199">
    <property type="entry name" value="SET domain"/>
    <property type="match status" value="1"/>
</dbReference>
<evidence type="ECO:0000259" key="1">
    <source>
        <dbReference type="PROSITE" id="PS50280"/>
    </source>
</evidence>
<name>A0AAE9WDF9_9SCHI</name>
<feature type="domain" description="SET" evidence="1">
    <location>
        <begin position="17"/>
        <end position="231"/>
    </location>
</feature>
<keyword evidence="2" id="KW-0808">Transferase</keyword>
<dbReference type="GO" id="GO:0032259">
    <property type="term" value="P:methylation"/>
    <property type="evidence" value="ECO:0007669"/>
    <property type="project" value="UniProtKB-KW"/>
</dbReference>
<dbReference type="EMBL" id="CP115612">
    <property type="protein sequence ID" value="WBW74175.1"/>
    <property type="molecule type" value="Genomic_DNA"/>
</dbReference>
<evidence type="ECO:0000313" key="3">
    <source>
        <dbReference type="Proteomes" id="UP001212411"/>
    </source>
</evidence>
<dbReference type="InterPro" id="IPR046341">
    <property type="entry name" value="SET_dom_sf"/>
</dbReference>
<dbReference type="PROSITE" id="PS50280">
    <property type="entry name" value="SET"/>
    <property type="match status" value="1"/>
</dbReference>
<dbReference type="InterPro" id="IPR001214">
    <property type="entry name" value="SET_dom"/>
</dbReference>
<dbReference type="GO" id="GO:0016279">
    <property type="term" value="F:protein-lysine N-methyltransferase activity"/>
    <property type="evidence" value="ECO:0007669"/>
    <property type="project" value="UniProtKB-ARBA"/>
</dbReference>
<dbReference type="GO" id="GO:0005634">
    <property type="term" value="C:nucleus"/>
    <property type="evidence" value="ECO:0007669"/>
    <property type="project" value="TreeGrafter"/>
</dbReference>
<dbReference type="PANTHER" id="PTHR13271">
    <property type="entry name" value="UNCHARACTERIZED PUTATIVE METHYLTRANSFERASE"/>
    <property type="match status" value="1"/>
</dbReference>